<dbReference type="EMBL" id="JAWCUI010000065">
    <property type="protein sequence ID" value="KAL1890134.1"/>
    <property type="molecule type" value="Genomic_DNA"/>
</dbReference>
<dbReference type="Proteomes" id="UP001583186">
    <property type="component" value="Unassembled WGS sequence"/>
</dbReference>
<keyword evidence="3" id="KW-1185">Reference proteome</keyword>
<evidence type="ECO:0008006" key="4">
    <source>
        <dbReference type="Google" id="ProtNLM"/>
    </source>
</evidence>
<feature type="chain" id="PRO_5046106619" description="GH16 domain-containing protein" evidence="1">
    <location>
        <begin position="22"/>
        <end position="650"/>
    </location>
</feature>
<accession>A0ABR3YS05</accession>
<dbReference type="InterPro" id="IPR013320">
    <property type="entry name" value="ConA-like_dom_sf"/>
</dbReference>
<evidence type="ECO:0000313" key="3">
    <source>
        <dbReference type="Proteomes" id="UP001583186"/>
    </source>
</evidence>
<organism evidence="2 3">
    <name type="scientific">Sporothrix stenoceras</name>
    <dbReference type="NCBI Taxonomy" id="5173"/>
    <lineage>
        <taxon>Eukaryota</taxon>
        <taxon>Fungi</taxon>
        <taxon>Dikarya</taxon>
        <taxon>Ascomycota</taxon>
        <taxon>Pezizomycotina</taxon>
        <taxon>Sordariomycetes</taxon>
        <taxon>Sordariomycetidae</taxon>
        <taxon>Ophiostomatales</taxon>
        <taxon>Ophiostomataceae</taxon>
        <taxon>Sporothrix</taxon>
    </lineage>
</organism>
<comment type="caution">
    <text evidence="2">The sequence shown here is derived from an EMBL/GenBank/DDBJ whole genome shotgun (WGS) entry which is preliminary data.</text>
</comment>
<gene>
    <name evidence="2" type="ORF">Sste5346_008427</name>
</gene>
<dbReference type="PANTHER" id="PTHR10963">
    <property type="entry name" value="GLYCOSYL HYDROLASE-RELATED"/>
    <property type="match status" value="1"/>
</dbReference>
<feature type="signal peptide" evidence="1">
    <location>
        <begin position="1"/>
        <end position="21"/>
    </location>
</feature>
<dbReference type="SUPFAM" id="SSF49899">
    <property type="entry name" value="Concanavalin A-like lectins/glucanases"/>
    <property type="match status" value="1"/>
</dbReference>
<evidence type="ECO:0000313" key="2">
    <source>
        <dbReference type="EMBL" id="KAL1890134.1"/>
    </source>
</evidence>
<keyword evidence="1" id="KW-0732">Signal</keyword>
<dbReference type="InterPro" id="IPR050546">
    <property type="entry name" value="Glycosyl_Hydrlase_16"/>
</dbReference>
<evidence type="ECO:0000256" key="1">
    <source>
        <dbReference type="SAM" id="SignalP"/>
    </source>
</evidence>
<dbReference type="Pfam" id="PF26113">
    <property type="entry name" value="GH16_XgeA"/>
    <property type="match status" value="1"/>
</dbReference>
<sequence>MLSFRAVGVAILALGSDLVTADSPYFLTQNYLPHNLTDGFVFRTAADYPGTGDPTHGFVNYVDLPTATARGLVKVVKGKAGSGAPFSPQNKRNEQLYLGVDHQTILNVSSLSTAAGPGRGRSSLRLESRTTFSSGLLVADFAHMPASQCGVWPAFWAYNFREDPVGEVDILEGVNHQAANMVSLHTGGQCRFTPSSEEDGVAHRDSCTVEYGNASTYGGCGVTAPADANTYGSAFNGVGGGVYATLLEADRLRVWHFARVNVPVDLQQGRPNPSSWGRPLADFSSANGGCDVAANFHSLTVILNTDFCGINQSDGMWSNDAACAVYPSCCAGADCKHDDNAFDDDICPEPNITEAYDQFDISAANSAIKHGTYDDVDTHPTGCAVPNYQLDNAAADGNYNRNDATDDYKSDYNVGDIPDSGTKLNICPAYNDIDYDDKPIDNQPAKYDRVDYKRVNNKPNSTSPKYHLSHSVELDDIHSCHINTPAPFDLNFDFNNNLNVSLDNDIRINIVINVPAIIYAVTSYDIYISINVYFNIYVDIDVQDDNFHIVHPKDTPVTTVLAISVVASILAAALDLDDDSQADHYHNHGACHGDRHPRPSPPHCPRLAQVAALAAACPALAAVAAMAPMDAVETSKEESVGAAESMEEAR</sequence>
<name>A0ABR3YS05_9PEZI</name>
<dbReference type="Gene3D" id="2.60.120.200">
    <property type="match status" value="1"/>
</dbReference>
<dbReference type="PANTHER" id="PTHR10963:SF24">
    <property type="entry name" value="GLYCOSIDASE C21B10.07-RELATED"/>
    <property type="match status" value="1"/>
</dbReference>
<reference evidence="2 3" key="1">
    <citation type="journal article" date="2024" name="IMA Fungus">
        <title>IMA Genome - F19 : A genome assembly and annotation guide to empower mycologists, including annotated draft genome sequences of Ceratocystis pirilliformis, Diaporthe australafricana, Fusarium ophioides, Paecilomyces lecythidis, and Sporothrix stenoceras.</title>
        <authorList>
            <person name="Aylward J."/>
            <person name="Wilson A.M."/>
            <person name="Visagie C.M."/>
            <person name="Spraker J."/>
            <person name="Barnes I."/>
            <person name="Buitendag C."/>
            <person name="Ceriani C."/>
            <person name="Del Mar Angel L."/>
            <person name="du Plessis D."/>
            <person name="Fuchs T."/>
            <person name="Gasser K."/>
            <person name="Kramer D."/>
            <person name="Li W."/>
            <person name="Munsamy K."/>
            <person name="Piso A."/>
            <person name="Price J.L."/>
            <person name="Sonnekus B."/>
            <person name="Thomas C."/>
            <person name="van der Nest A."/>
            <person name="van Dijk A."/>
            <person name="van Heerden A."/>
            <person name="van Vuuren N."/>
            <person name="Yilmaz N."/>
            <person name="Duong T.A."/>
            <person name="van der Merwe N.A."/>
            <person name="Wingfield M.J."/>
            <person name="Wingfield B.D."/>
        </authorList>
    </citation>
    <scope>NUCLEOTIDE SEQUENCE [LARGE SCALE GENOMIC DNA]</scope>
    <source>
        <strain evidence="2 3">CMW 5346</strain>
    </source>
</reference>
<proteinExistence type="predicted"/>
<protein>
    <recommendedName>
        <fullName evidence="4">GH16 domain-containing protein</fullName>
    </recommendedName>
</protein>